<name>A0ABS4EVU0_9HYPH</name>
<dbReference type="Proteomes" id="UP000823786">
    <property type="component" value="Unassembled WGS sequence"/>
</dbReference>
<evidence type="ECO:0000256" key="3">
    <source>
        <dbReference type="ARBA" id="ARBA00022553"/>
    </source>
</evidence>
<keyword evidence="7" id="KW-0175">Coiled coil</keyword>
<keyword evidence="4" id="KW-0808">Transferase</keyword>
<gene>
    <name evidence="9" type="ORF">J2Z75_005609</name>
</gene>
<dbReference type="InterPro" id="IPR005467">
    <property type="entry name" value="His_kinase_dom"/>
</dbReference>
<evidence type="ECO:0000256" key="6">
    <source>
        <dbReference type="ARBA" id="ARBA00023012"/>
    </source>
</evidence>
<evidence type="ECO:0000256" key="7">
    <source>
        <dbReference type="SAM" id="Coils"/>
    </source>
</evidence>
<evidence type="ECO:0000313" key="9">
    <source>
        <dbReference type="EMBL" id="MBP1862078.1"/>
    </source>
</evidence>
<keyword evidence="6" id="KW-0902">Two-component regulatory system</keyword>
<evidence type="ECO:0000256" key="5">
    <source>
        <dbReference type="ARBA" id="ARBA00022777"/>
    </source>
</evidence>
<dbReference type="InterPro" id="IPR036890">
    <property type="entry name" value="HATPase_C_sf"/>
</dbReference>
<evidence type="ECO:0000256" key="1">
    <source>
        <dbReference type="ARBA" id="ARBA00000085"/>
    </source>
</evidence>
<dbReference type="GO" id="GO:0016301">
    <property type="term" value="F:kinase activity"/>
    <property type="evidence" value="ECO:0007669"/>
    <property type="project" value="UniProtKB-KW"/>
</dbReference>
<dbReference type="PANTHER" id="PTHR43711:SF1">
    <property type="entry name" value="HISTIDINE KINASE 1"/>
    <property type="match status" value="1"/>
</dbReference>
<dbReference type="PROSITE" id="PS50109">
    <property type="entry name" value="HIS_KIN"/>
    <property type="match status" value="1"/>
</dbReference>
<dbReference type="Pfam" id="PF00512">
    <property type="entry name" value="HisKA"/>
    <property type="match status" value="1"/>
</dbReference>
<evidence type="ECO:0000259" key="8">
    <source>
        <dbReference type="PROSITE" id="PS50109"/>
    </source>
</evidence>
<dbReference type="SMART" id="SM00388">
    <property type="entry name" value="HisKA"/>
    <property type="match status" value="1"/>
</dbReference>
<dbReference type="CDD" id="cd00082">
    <property type="entry name" value="HisKA"/>
    <property type="match status" value="1"/>
</dbReference>
<comment type="caution">
    <text evidence="9">The sequence shown here is derived from an EMBL/GenBank/DDBJ whole genome shotgun (WGS) entry which is preliminary data.</text>
</comment>
<dbReference type="Gene3D" id="3.30.565.10">
    <property type="entry name" value="Histidine kinase-like ATPase, C-terminal domain"/>
    <property type="match status" value="1"/>
</dbReference>
<dbReference type="EMBL" id="JAGGJV010000013">
    <property type="protein sequence ID" value="MBP1862078.1"/>
    <property type="molecule type" value="Genomic_DNA"/>
</dbReference>
<dbReference type="Pfam" id="PF02518">
    <property type="entry name" value="HATPase_c"/>
    <property type="match status" value="1"/>
</dbReference>
<dbReference type="SUPFAM" id="SSF55874">
    <property type="entry name" value="ATPase domain of HSP90 chaperone/DNA topoisomerase II/histidine kinase"/>
    <property type="match status" value="1"/>
</dbReference>
<dbReference type="SUPFAM" id="SSF47384">
    <property type="entry name" value="Homodimeric domain of signal transducing histidine kinase"/>
    <property type="match status" value="1"/>
</dbReference>
<reference evidence="9 10" key="1">
    <citation type="submission" date="2021-03" db="EMBL/GenBank/DDBJ databases">
        <title>Genomic Encyclopedia of Type Strains, Phase IV (KMG-IV): sequencing the most valuable type-strain genomes for metagenomic binning, comparative biology and taxonomic classification.</title>
        <authorList>
            <person name="Goeker M."/>
        </authorList>
    </citation>
    <scope>NUCLEOTIDE SEQUENCE [LARGE SCALE GENOMIC DNA]</scope>
    <source>
        <strain evidence="9 10">DSM 26427</strain>
    </source>
</reference>
<dbReference type="SMART" id="SM00387">
    <property type="entry name" value="HATPase_c"/>
    <property type="match status" value="1"/>
</dbReference>
<keyword evidence="10" id="KW-1185">Reference proteome</keyword>
<dbReference type="EC" id="2.7.13.3" evidence="2"/>
<dbReference type="Gene3D" id="3.30.450.20">
    <property type="entry name" value="PAS domain"/>
    <property type="match status" value="1"/>
</dbReference>
<dbReference type="InterPro" id="IPR036097">
    <property type="entry name" value="HisK_dim/P_sf"/>
</dbReference>
<dbReference type="InterPro" id="IPR003661">
    <property type="entry name" value="HisK_dim/P_dom"/>
</dbReference>
<evidence type="ECO:0000313" key="10">
    <source>
        <dbReference type="Proteomes" id="UP000823786"/>
    </source>
</evidence>
<evidence type="ECO:0000256" key="2">
    <source>
        <dbReference type="ARBA" id="ARBA00012438"/>
    </source>
</evidence>
<feature type="domain" description="Histidine kinase" evidence="8">
    <location>
        <begin position="185"/>
        <end position="400"/>
    </location>
</feature>
<keyword evidence="3" id="KW-0597">Phosphoprotein</keyword>
<feature type="coiled-coil region" evidence="7">
    <location>
        <begin position="133"/>
        <end position="181"/>
    </location>
</feature>
<sequence length="413" mass="46231">MQNRYDANTIDGREDATGLLHATIDNFPGGICVLDNDLTMLVTNRKFYELLDLSEDMFPVGSNFEGVFRYNAHRGEYGLGDPEEKVRERLTHVRRFEEHCFDREVGTGLVIEMRSAPKPGGGSVLTYLDVTVNRRAEQALLRHKETLEELVLLRTEEIERQAEELRRLLDQERHINELQRQFVTMTSHEFRTPLAIIDGAAQRLQRRKHAVTSEFVEEKAGLIRGAVSRMVDLMESFLSAGRIEHGNMTYEFRPCSLREVVERCVARQHSITTTHRFHLELNDLPPVVVADTAAMEQVFTNLISNAVKYAPVSPDIYITGYSDGGSACVAVTDTGVGIDTDDLPKMFTRYFRARSSTGIAGTGIGLNLVKQIVEAHKGSISLESRKGQGTKFTVTLPVTNPMLIATCDEAKAG</sequence>
<proteinExistence type="predicted"/>
<dbReference type="Gene3D" id="1.10.287.130">
    <property type="match status" value="1"/>
</dbReference>
<dbReference type="InterPro" id="IPR003594">
    <property type="entry name" value="HATPase_dom"/>
</dbReference>
<dbReference type="InterPro" id="IPR050736">
    <property type="entry name" value="Sensor_HK_Regulatory"/>
</dbReference>
<keyword evidence="5 9" id="KW-0418">Kinase</keyword>
<evidence type="ECO:0000256" key="4">
    <source>
        <dbReference type="ARBA" id="ARBA00022679"/>
    </source>
</evidence>
<dbReference type="RefSeq" id="WP_209856989.1">
    <property type="nucleotide sequence ID" value="NZ_JAGGJV010000013.1"/>
</dbReference>
<dbReference type="PANTHER" id="PTHR43711">
    <property type="entry name" value="TWO-COMPONENT HISTIDINE KINASE"/>
    <property type="match status" value="1"/>
</dbReference>
<organism evidence="9 10">
    <name type="scientific">Rhizobium herbae</name>
    <dbReference type="NCBI Taxonomy" id="508661"/>
    <lineage>
        <taxon>Bacteria</taxon>
        <taxon>Pseudomonadati</taxon>
        <taxon>Pseudomonadota</taxon>
        <taxon>Alphaproteobacteria</taxon>
        <taxon>Hyphomicrobiales</taxon>
        <taxon>Rhizobiaceae</taxon>
        <taxon>Rhizobium/Agrobacterium group</taxon>
        <taxon>Rhizobium</taxon>
    </lineage>
</organism>
<accession>A0ABS4EVU0</accession>
<dbReference type="Pfam" id="PF12860">
    <property type="entry name" value="PAS_7"/>
    <property type="match status" value="1"/>
</dbReference>
<protein>
    <recommendedName>
        <fullName evidence="2">histidine kinase</fullName>
        <ecNumber evidence="2">2.7.13.3</ecNumber>
    </recommendedName>
</protein>
<dbReference type="PRINTS" id="PR00344">
    <property type="entry name" value="BCTRLSENSOR"/>
</dbReference>
<comment type="catalytic activity">
    <reaction evidence="1">
        <text>ATP + protein L-histidine = ADP + protein N-phospho-L-histidine.</text>
        <dbReference type="EC" id="2.7.13.3"/>
    </reaction>
</comment>
<dbReference type="InterPro" id="IPR004358">
    <property type="entry name" value="Sig_transdc_His_kin-like_C"/>
</dbReference>